<feature type="transmembrane region" description="Helical" evidence="7">
    <location>
        <begin position="242"/>
        <end position="264"/>
    </location>
</feature>
<feature type="transmembrane region" description="Helical" evidence="7">
    <location>
        <begin position="201"/>
        <end position="222"/>
    </location>
</feature>
<dbReference type="AlphaFoldDB" id="A0A7G2CJR0"/>
<reference evidence="9 10" key="1">
    <citation type="submission" date="2020-08" db="EMBL/GenBank/DDBJ databases">
        <authorList>
            <person name="Newling K."/>
            <person name="Davey J."/>
            <person name="Forrester S."/>
        </authorList>
    </citation>
    <scope>NUCLEOTIDE SEQUENCE [LARGE SCALE GENOMIC DNA]</scope>
    <source>
        <strain evidence="10">Crithidia deanei Carvalho (ATCC PRA-265)</strain>
    </source>
</reference>
<dbReference type="CDD" id="cd06257">
    <property type="entry name" value="DnaJ"/>
    <property type="match status" value="1"/>
</dbReference>
<name>A0A7G2CJR0_9TRYP</name>
<dbReference type="Gene3D" id="1.10.287.110">
    <property type="entry name" value="DnaJ domain"/>
    <property type="match status" value="1"/>
</dbReference>
<evidence type="ECO:0000259" key="8">
    <source>
        <dbReference type="PROSITE" id="PS50076"/>
    </source>
</evidence>
<dbReference type="Pfam" id="PF00226">
    <property type="entry name" value="DnaJ"/>
    <property type="match status" value="1"/>
</dbReference>
<dbReference type="OrthoDB" id="10250354at2759"/>
<dbReference type="PROSITE" id="PS50076">
    <property type="entry name" value="DNAJ_2"/>
    <property type="match status" value="1"/>
</dbReference>
<feature type="transmembrane region" description="Helical" evidence="7">
    <location>
        <begin position="276"/>
        <end position="297"/>
    </location>
</feature>
<feature type="transmembrane region" description="Helical" evidence="7">
    <location>
        <begin position="88"/>
        <end position="115"/>
    </location>
</feature>
<feature type="compositionally biased region" description="Low complexity" evidence="6">
    <location>
        <begin position="353"/>
        <end position="365"/>
    </location>
</feature>
<evidence type="ECO:0000256" key="4">
    <source>
        <dbReference type="ARBA" id="ARBA00023186"/>
    </source>
</evidence>
<sequence length="392" mass="44398">MGDYYDILEVPHDASDEDIKRSYRKLALKYHPDKAGAAGEAKFKEINAAYEVLSNPEKKKIYDRYGETGLNAMDGPMQSVVPLGAMNAVIPVVVLFLFLITAMQLIFLAFIAAYNNHKLQSWNYVKVFSPLFVSDVLVGVPALILFILLPCVLGGRFLFAMLSLLLVMLCSVLLTILIPIAKDRNDQRVREGRTDFLKWRVWLIPGYILSVFFVLFVCLAAFPSKEKKEAMKAYRLKRLANYQPISFIFKLLAALCVPVFFALIACRSDNTITINYFIVIGVPMYVATFFIILDYVITRILQCVLTVEDDDDDNNNNNENENNENNNNNNERPNRDENNQYSTDEGEAPPRGNNNNNENNNNNNNKNKKKGTTVCAVYNCCGLLFKIFGLLS</sequence>
<dbReference type="PROSITE" id="PS00636">
    <property type="entry name" value="DNAJ_1"/>
    <property type="match status" value="1"/>
</dbReference>
<gene>
    <name evidence="9" type="ORF">ADEAN_000633600</name>
</gene>
<dbReference type="PRINTS" id="PR00625">
    <property type="entry name" value="JDOMAIN"/>
</dbReference>
<dbReference type="InterPro" id="IPR018253">
    <property type="entry name" value="DnaJ_domain_CS"/>
</dbReference>
<dbReference type="GO" id="GO:0005737">
    <property type="term" value="C:cytoplasm"/>
    <property type="evidence" value="ECO:0007669"/>
    <property type="project" value="UniProtKB-ARBA"/>
</dbReference>
<keyword evidence="10" id="KW-1185">Reference proteome</keyword>
<dbReference type="PANTHER" id="PTHR44027">
    <property type="entry name" value="DNAJ HOMOLOG SUBFAMILY C MEMBER 5 HOMOLOG"/>
    <property type="match status" value="1"/>
</dbReference>
<organism evidence="9 10">
    <name type="scientific">Angomonas deanei</name>
    <dbReference type="NCBI Taxonomy" id="59799"/>
    <lineage>
        <taxon>Eukaryota</taxon>
        <taxon>Discoba</taxon>
        <taxon>Euglenozoa</taxon>
        <taxon>Kinetoplastea</taxon>
        <taxon>Metakinetoplastina</taxon>
        <taxon>Trypanosomatida</taxon>
        <taxon>Trypanosomatidae</taxon>
        <taxon>Strigomonadinae</taxon>
        <taxon>Angomonas</taxon>
    </lineage>
</organism>
<accession>A0A7G2CJR0</accession>
<keyword evidence="3" id="KW-0564">Palmitate</keyword>
<evidence type="ECO:0000313" key="10">
    <source>
        <dbReference type="Proteomes" id="UP000515908"/>
    </source>
</evidence>
<feature type="domain" description="J" evidence="8">
    <location>
        <begin position="3"/>
        <end position="66"/>
    </location>
</feature>
<evidence type="ECO:0000256" key="6">
    <source>
        <dbReference type="SAM" id="MobiDB-lite"/>
    </source>
</evidence>
<evidence type="ECO:0000256" key="3">
    <source>
        <dbReference type="ARBA" id="ARBA00023139"/>
    </source>
</evidence>
<dbReference type="SMART" id="SM00271">
    <property type="entry name" value="DnaJ"/>
    <property type="match status" value="1"/>
</dbReference>
<dbReference type="InterPro" id="IPR001623">
    <property type="entry name" value="DnaJ_domain"/>
</dbReference>
<dbReference type="InterPro" id="IPR036869">
    <property type="entry name" value="J_dom_sf"/>
</dbReference>
<dbReference type="SUPFAM" id="SSF46565">
    <property type="entry name" value="Chaperone J-domain"/>
    <property type="match status" value="1"/>
</dbReference>
<keyword evidence="2 7" id="KW-0472">Membrane</keyword>
<feature type="transmembrane region" description="Helical" evidence="7">
    <location>
        <begin position="155"/>
        <end position="180"/>
    </location>
</feature>
<evidence type="ECO:0000256" key="2">
    <source>
        <dbReference type="ARBA" id="ARBA00023136"/>
    </source>
</evidence>
<keyword evidence="5" id="KW-0449">Lipoprotein</keyword>
<feature type="compositionally biased region" description="Low complexity" evidence="6">
    <location>
        <begin position="315"/>
        <end position="331"/>
    </location>
</feature>
<proteinExistence type="predicted"/>
<feature type="transmembrane region" description="Helical" evidence="7">
    <location>
        <begin position="127"/>
        <end position="149"/>
    </location>
</feature>
<feature type="region of interest" description="Disordered" evidence="6">
    <location>
        <begin position="311"/>
        <end position="368"/>
    </location>
</feature>
<dbReference type="InterPro" id="IPR051434">
    <property type="entry name" value="DnaJ_C_subfamily_member5"/>
</dbReference>
<evidence type="ECO:0000313" key="9">
    <source>
        <dbReference type="EMBL" id="CAD2218843.1"/>
    </source>
</evidence>
<evidence type="ECO:0000256" key="7">
    <source>
        <dbReference type="SAM" id="Phobius"/>
    </source>
</evidence>
<dbReference type="PANTHER" id="PTHR44027:SF7">
    <property type="entry name" value="DNAJ HOMOLOG SUBFAMILY C MEMBER 5 HOMOLOG"/>
    <property type="match status" value="1"/>
</dbReference>
<keyword evidence="7" id="KW-1133">Transmembrane helix</keyword>
<evidence type="ECO:0000256" key="1">
    <source>
        <dbReference type="ARBA" id="ARBA00004635"/>
    </source>
</evidence>
<comment type="subcellular location">
    <subcellularLocation>
        <location evidence="1">Membrane</location>
        <topology evidence="1">Lipid-anchor</topology>
    </subcellularLocation>
</comment>
<dbReference type="GO" id="GO:0016020">
    <property type="term" value="C:membrane"/>
    <property type="evidence" value="ECO:0007669"/>
    <property type="project" value="UniProtKB-SubCell"/>
</dbReference>
<protein>
    <submittedName>
        <fullName evidence="9">DnaJ domain containing protein, putative</fullName>
    </submittedName>
</protein>
<dbReference type="EMBL" id="LR877156">
    <property type="protein sequence ID" value="CAD2218843.1"/>
    <property type="molecule type" value="Genomic_DNA"/>
</dbReference>
<keyword evidence="7" id="KW-0812">Transmembrane</keyword>
<dbReference type="VEuPathDB" id="TriTrypDB:ADEAN_000633600"/>
<dbReference type="Proteomes" id="UP000515908">
    <property type="component" value="Chromosome 12"/>
</dbReference>
<evidence type="ECO:0000256" key="5">
    <source>
        <dbReference type="ARBA" id="ARBA00023288"/>
    </source>
</evidence>
<keyword evidence="4" id="KW-0143">Chaperone</keyword>